<dbReference type="InterPro" id="IPR010065">
    <property type="entry name" value="AA_ABC_transptr_permease_3TM"/>
</dbReference>
<dbReference type="Gene3D" id="1.10.3720.10">
    <property type="entry name" value="MetI-like"/>
    <property type="match status" value="1"/>
</dbReference>
<evidence type="ECO:0000259" key="9">
    <source>
        <dbReference type="PROSITE" id="PS50928"/>
    </source>
</evidence>
<comment type="caution">
    <text evidence="10">The sequence shown here is derived from an EMBL/GenBank/DDBJ whole genome shotgun (WGS) entry which is preliminary data.</text>
</comment>
<gene>
    <name evidence="10" type="ORF">FCN80_11055</name>
</gene>
<dbReference type="InterPro" id="IPR035906">
    <property type="entry name" value="MetI-like_sf"/>
</dbReference>
<comment type="similarity">
    <text evidence="2">Belongs to the binding-protein-dependent transport system permease family. HisMQ subfamily.</text>
</comment>
<keyword evidence="11" id="KW-1185">Reference proteome</keyword>
<evidence type="ECO:0000313" key="10">
    <source>
        <dbReference type="EMBL" id="TKI06055.1"/>
    </source>
</evidence>
<proteinExistence type="inferred from homology"/>
<evidence type="ECO:0000256" key="8">
    <source>
        <dbReference type="RuleBase" id="RU363032"/>
    </source>
</evidence>
<dbReference type="NCBIfam" id="TIGR01726">
    <property type="entry name" value="HEQRo_perm_3TM"/>
    <property type="match status" value="1"/>
</dbReference>
<dbReference type="Proteomes" id="UP000305202">
    <property type="component" value="Unassembled WGS sequence"/>
</dbReference>
<feature type="transmembrane region" description="Helical" evidence="8">
    <location>
        <begin position="188"/>
        <end position="210"/>
    </location>
</feature>
<feature type="domain" description="ABC transmembrane type-1" evidence="9">
    <location>
        <begin position="19"/>
        <end position="208"/>
    </location>
</feature>
<evidence type="ECO:0000256" key="6">
    <source>
        <dbReference type="ARBA" id="ARBA00022989"/>
    </source>
</evidence>
<dbReference type="RefSeq" id="WP_136990222.1">
    <property type="nucleotide sequence ID" value="NZ_SZPQ01000015.1"/>
</dbReference>
<dbReference type="CDD" id="cd06261">
    <property type="entry name" value="TM_PBP2"/>
    <property type="match status" value="1"/>
</dbReference>
<evidence type="ECO:0000256" key="7">
    <source>
        <dbReference type="ARBA" id="ARBA00023136"/>
    </source>
</evidence>
<keyword evidence="6 8" id="KW-1133">Transmembrane helix</keyword>
<accession>A0ABY2SKG6</accession>
<feature type="transmembrane region" description="Helical" evidence="8">
    <location>
        <begin position="65"/>
        <end position="83"/>
    </location>
</feature>
<keyword evidence="7 8" id="KW-0472">Membrane</keyword>
<dbReference type="Pfam" id="PF00528">
    <property type="entry name" value="BPD_transp_1"/>
    <property type="match status" value="1"/>
</dbReference>
<organism evidence="10 11">
    <name type="scientific">Martelella alba</name>
    <dbReference type="NCBI Taxonomy" id="2590451"/>
    <lineage>
        <taxon>Bacteria</taxon>
        <taxon>Pseudomonadati</taxon>
        <taxon>Pseudomonadota</taxon>
        <taxon>Alphaproteobacteria</taxon>
        <taxon>Hyphomicrobiales</taxon>
        <taxon>Aurantimonadaceae</taxon>
        <taxon>Martelella</taxon>
    </lineage>
</organism>
<protein>
    <submittedName>
        <fullName evidence="10">Amino acid ABC transporter permease</fullName>
    </submittedName>
</protein>
<dbReference type="EMBL" id="SZPQ01000015">
    <property type="protein sequence ID" value="TKI06055.1"/>
    <property type="molecule type" value="Genomic_DNA"/>
</dbReference>
<feature type="transmembrane region" description="Helical" evidence="8">
    <location>
        <begin position="145"/>
        <end position="168"/>
    </location>
</feature>
<keyword evidence="5 8" id="KW-0812">Transmembrane</keyword>
<comment type="subcellular location">
    <subcellularLocation>
        <location evidence="1">Cell inner membrane</location>
        <topology evidence="1">Multi-pass membrane protein</topology>
    </subcellularLocation>
    <subcellularLocation>
        <location evidence="8">Cell membrane</location>
        <topology evidence="8">Multi-pass membrane protein</topology>
    </subcellularLocation>
</comment>
<dbReference type="PANTHER" id="PTHR30614">
    <property type="entry name" value="MEMBRANE COMPONENT OF AMINO ACID ABC TRANSPORTER"/>
    <property type="match status" value="1"/>
</dbReference>
<dbReference type="InterPro" id="IPR043429">
    <property type="entry name" value="ArtM/GltK/GlnP/TcyL/YhdX-like"/>
</dbReference>
<dbReference type="PANTHER" id="PTHR30614:SF35">
    <property type="entry name" value="ABC TRANSPORTER PERMEASE PROTEIN"/>
    <property type="match status" value="1"/>
</dbReference>
<dbReference type="InterPro" id="IPR000515">
    <property type="entry name" value="MetI-like"/>
</dbReference>
<evidence type="ECO:0000256" key="2">
    <source>
        <dbReference type="ARBA" id="ARBA00010072"/>
    </source>
</evidence>
<keyword evidence="3 8" id="KW-0813">Transport</keyword>
<dbReference type="SUPFAM" id="SSF161098">
    <property type="entry name" value="MetI-like"/>
    <property type="match status" value="1"/>
</dbReference>
<name>A0ABY2SKG6_9HYPH</name>
<evidence type="ECO:0000256" key="4">
    <source>
        <dbReference type="ARBA" id="ARBA00022475"/>
    </source>
</evidence>
<evidence type="ECO:0000313" key="11">
    <source>
        <dbReference type="Proteomes" id="UP000305202"/>
    </source>
</evidence>
<evidence type="ECO:0000256" key="3">
    <source>
        <dbReference type="ARBA" id="ARBA00022448"/>
    </source>
</evidence>
<evidence type="ECO:0000256" key="1">
    <source>
        <dbReference type="ARBA" id="ARBA00004429"/>
    </source>
</evidence>
<dbReference type="PROSITE" id="PS50928">
    <property type="entry name" value="ABC_TM1"/>
    <property type="match status" value="1"/>
</dbReference>
<sequence>MVFDFGPVLSQWPLLVAGLLTTLLMTLLSTAFGLALGIGCGWARAEGPRWLGWLVAGYVELFRNTPYIVQLFFIFFGLPAIGLKMSALNASVLSLVLNLAAYATEIVRAGIQNTPRSQREAAESLALDRWQVFTRVVLPPALARVWPALVSQVIIIMLGSAVCSQISTTELSYSANLIASRSFRNFEAYIVATALYLGLAVAVHQTLHWFGPRFIFGRGSLAGERRRQS</sequence>
<keyword evidence="4" id="KW-1003">Cell membrane</keyword>
<reference evidence="10 11" key="1">
    <citation type="submission" date="2019-04" db="EMBL/GenBank/DDBJ databases">
        <authorList>
            <person name="Li M."/>
            <person name="Gao C."/>
        </authorList>
    </citation>
    <scope>NUCLEOTIDE SEQUENCE [LARGE SCALE GENOMIC DNA]</scope>
    <source>
        <strain evidence="10 11">BGMRC 2031</strain>
    </source>
</reference>
<feature type="transmembrane region" description="Helical" evidence="8">
    <location>
        <begin position="12"/>
        <end position="45"/>
    </location>
</feature>
<evidence type="ECO:0000256" key="5">
    <source>
        <dbReference type="ARBA" id="ARBA00022692"/>
    </source>
</evidence>